<dbReference type="PANTHER" id="PTHR45985">
    <property type="match status" value="1"/>
</dbReference>
<evidence type="ECO:0000313" key="2">
    <source>
        <dbReference type="EMBL" id="WAR04440.1"/>
    </source>
</evidence>
<sequence length="351" mass="38657">MRMLVILLGLLGSSFQQSCDPTVCTVENNCRCYNDPKPPGDLTNSEIPQIVMLSFWGTINTKSNEYYNQILAANNPNGCPITATFFIQVDGNDYKLAKNMYDKGCELGVVAQNGTAPKGSTGWIDAIKAAVQSLINIGVKPEDIQGIRVPLGGTDQFIGVWEFLIADYHDQSGQGLPCVIPSACRNITDKRAAFDLFFNSFADHYNGGRTPFNMLIDTAFAANQDLRDGSIEFLQYIRAAFGSDVWIVSIQKDPGPNPSSQPYDLCTLLEVESTLQTMDNCYVFLSLLVHDPYSSCSARSTISCTTKSRSVRVMAELEKAILKKLGILPSGWYCNNMDPFSIIRPFKQAVS</sequence>
<feature type="signal peptide" evidence="1">
    <location>
        <begin position="1"/>
        <end position="16"/>
    </location>
</feature>
<keyword evidence="1" id="KW-0732">Signal</keyword>
<name>A0ABY7E3L0_MYAAR</name>
<evidence type="ECO:0000313" key="3">
    <source>
        <dbReference type="Proteomes" id="UP001164746"/>
    </source>
</evidence>
<dbReference type="InterPro" id="IPR052740">
    <property type="entry name" value="CE4"/>
</dbReference>
<feature type="chain" id="PRO_5046289742" evidence="1">
    <location>
        <begin position="17"/>
        <end position="351"/>
    </location>
</feature>
<organism evidence="2 3">
    <name type="scientific">Mya arenaria</name>
    <name type="common">Soft-shell clam</name>
    <dbReference type="NCBI Taxonomy" id="6604"/>
    <lineage>
        <taxon>Eukaryota</taxon>
        <taxon>Metazoa</taxon>
        <taxon>Spiralia</taxon>
        <taxon>Lophotrochozoa</taxon>
        <taxon>Mollusca</taxon>
        <taxon>Bivalvia</taxon>
        <taxon>Autobranchia</taxon>
        <taxon>Heteroconchia</taxon>
        <taxon>Euheterodonta</taxon>
        <taxon>Imparidentia</taxon>
        <taxon>Neoheterodontei</taxon>
        <taxon>Myida</taxon>
        <taxon>Myoidea</taxon>
        <taxon>Myidae</taxon>
        <taxon>Mya</taxon>
    </lineage>
</organism>
<dbReference type="Proteomes" id="UP001164746">
    <property type="component" value="Chromosome 5"/>
</dbReference>
<dbReference type="Gene3D" id="3.20.20.370">
    <property type="entry name" value="Glycoside hydrolase/deacetylase"/>
    <property type="match status" value="1"/>
</dbReference>
<proteinExistence type="predicted"/>
<accession>A0ABY7E3L0</accession>
<protein>
    <submittedName>
        <fullName evidence="2">CDA7-like protein</fullName>
    </submittedName>
</protein>
<keyword evidence="3" id="KW-1185">Reference proteome</keyword>
<dbReference type="PANTHER" id="PTHR45985:SF8">
    <property type="entry name" value="CHITIN DEACETYLASE-LIKE 9, ISOFORM A"/>
    <property type="match status" value="1"/>
</dbReference>
<dbReference type="EMBL" id="CP111016">
    <property type="protein sequence ID" value="WAR04440.1"/>
    <property type="molecule type" value="Genomic_DNA"/>
</dbReference>
<reference evidence="2" key="1">
    <citation type="submission" date="2022-11" db="EMBL/GenBank/DDBJ databases">
        <title>Centuries of genome instability and evolution in soft-shell clam transmissible cancer (bioRxiv).</title>
        <authorList>
            <person name="Hart S.F.M."/>
            <person name="Yonemitsu M.A."/>
            <person name="Giersch R.M."/>
            <person name="Beal B.F."/>
            <person name="Arriagada G."/>
            <person name="Davis B.W."/>
            <person name="Ostrander E.A."/>
            <person name="Goff S.P."/>
            <person name="Metzger M.J."/>
        </authorList>
    </citation>
    <scope>NUCLEOTIDE SEQUENCE</scope>
    <source>
        <strain evidence="2">MELC-2E11</strain>
        <tissue evidence="2">Siphon/mantle</tissue>
    </source>
</reference>
<gene>
    <name evidence="2" type="ORF">MAR_019809</name>
</gene>
<evidence type="ECO:0000256" key="1">
    <source>
        <dbReference type="SAM" id="SignalP"/>
    </source>
</evidence>